<comment type="caution">
    <text evidence="6">The sequence shown here is derived from an EMBL/GenBank/DDBJ whole genome shotgun (WGS) entry which is preliminary data.</text>
</comment>
<dbReference type="InterPro" id="IPR051310">
    <property type="entry name" value="MCP_chemotaxis"/>
</dbReference>
<keyword evidence="3" id="KW-0807">Transducer</keyword>
<feature type="region of interest" description="Disordered" evidence="4">
    <location>
        <begin position="256"/>
        <end position="284"/>
    </location>
</feature>
<feature type="region of interest" description="Disordered" evidence="4">
    <location>
        <begin position="461"/>
        <end position="539"/>
    </location>
</feature>
<organism evidence="6 7">
    <name type="scientific">Leptospira inadai serovar Lyme</name>
    <dbReference type="NCBI Taxonomy" id="293084"/>
    <lineage>
        <taxon>Bacteria</taxon>
        <taxon>Pseudomonadati</taxon>
        <taxon>Spirochaetota</taxon>
        <taxon>Spirochaetia</taxon>
        <taxon>Leptospirales</taxon>
        <taxon>Leptospiraceae</taxon>
        <taxon>Leptospira</taxon>
    </lineage>
</organism>
<feature type="compositionally biased region" description="Basic and acidic residues" evidence="4">
    <location>
        <begin position="461"/>
        <end position="472"/>
    </location>
</feature>
<evidence type="ECO:0000256" key="1">
    <source>
        <dbReference type="ARBA" id="ARBA00022500"/>
    </source>
</evidence>
<feature type="compositionally biased region" description="Polar residues" evidence="4">
    <location>
        <begin position="258"/>
        <end position="277"/>
    </location>
</feature>
<evidence type="ECO:0000256" key="2">
    <source>
        <dbReference type="ARBA" id="ARBA00029447"/>
    </source>
</evidence>
<sequence length="539" mass="58674">MSVKTKLIIGFSTVLSLQVLVAGFAGIRFFQMNEATTNVINVSAKKAAMGIDIRTLLLMITRAEKNSILSTEEGEMKVYIADAYRYSTEVEKLYGDIYPLLSVAGKKDMDEIRSNLFPAYKKDLKIVLDLAFLNKNVEARKISQTILRNHFDKIEKLLGQIIQRAEKEQEQANKFTDELSSSTLTLMAIVSVSAILIGIAFSTWITLSVNKALSTALEVVNSVSAAAAQVSATAFSLSQAANEQAASLEETTAAVEEMSSTIEQNSHNAKETNSMAESSAKDASKGRKSVLETLTAMRKISAKINIIEEIAYQTNLLALNAAIEAARAGKHGKGFAVVADEVRKLAERSQVAAQEINGLSKDSVDRAEDAGKLIEEIVPSIEQTAKLIQEITVSSDEQARGITQINTAMIQLDQSTQENAAASEELASTSNELSEQAEILLRVMGTLIKIKEDVLKAAELNRRNKKSKEQSRKNSATPQIASHHFDIKRAASHFGTPKTNASKGGNGKREFQSLLEESESSVDEEFAASSEETNSEIKL</sequence>
<keyword evidence="1" id="KW-0145">Chemotaxis</keyword>
<name>A0ABX4YHK7_9LEPT</name>
<evidence type="ECO:0000256" key="4">
    <source>
        <dbReference type="SAM" id="MobiDB-lite"/>
    </source>
</evidence>
<dbReference type="InterPro" id="IPR004090">
    <property type="entry name" value="Chemotax_Me-accpt_rcpt"/>
</dbReference>
<evidence type="ECO:0000259" key="5">
    <source>
        <dbReference type="PROSITE" id="PS50111"/>
    </source>
</evidence>
<gene>
    <name evidence="6" type="ORF">BES34_011765</name>
</gene>
<dbReference type="RefSeq" id="WP_010414288.1">
    <property type="nucleotide sequence ID" value="NZ_MCRM02000011.1"/>
</dbReference>
<dbReference type="Gene3D" id="1.10.287.950">
    <property type="entry name" value="Methyl-accepting chemotaxis protein"/>
    <property type="match status" value="1"/>
</dbReference>
<dbReference type="PRINTS" id="PR00260">
    <property type="entry name" value="CHEMTRNSDUCR"/>
</dbReference>
<dbReference type="Pfam" id="PF12729">
    <property type="entry name" value="4HB_MCP_1"/>
    <property type="match status" value="1"/>
</dbReference>
<reference evidence="6" key="1">
    <citation type="submission" date="2018-01" db="EMBL/GenBank/DDBJ databases">
        <title>Genomic characterization of Leptospira inadai serogroup Lyme isolated from captured rat in Brazil and comparative analysis with human reference strain.</title>
        <authorList>
            <person name="Moreno L.Z."/>
            <person name="Loureiro A.P."/>
            <person name="Miraglia F."/>
            <person name="Kremer F.S."/>
            <person name="Eslabao M.R."/>
            <person name="Dellagostin O.A."/>
            <person name="Lilenbaum W."/>
            <person name="Moreno A.M."/>
        </authorList>
    </citation>
    <scope>NUCLEOTIDE SEQUENCE [LARGE SCALE GENOMIC DNA]</scope>
    <source>
        <strain evidence="6">M34/99</strain>
    </source>
</reference>
<proteinExistence type="inferred from homology"/>
<evidence type="ECO:0000313" key="6">
    <source>
        <dbReference type="EMBL" id="PNV74659.1"/>
    </source>
</evidence>
<dbReference type="PROSITE" id="PS50111">
    <property type="entry name" value="CHEMOTAXIS_TRANSDUC_2"/>
    <property type="match status" value="1"/>
</dbReference>
<feature type="domain" description="Methyl-accepting transducer" evidence="5">
    <location>
        <begin position="219"/>
        <end position="434"/>
    </location>
</feature>
<dbReference type="CDD" id="cd11386">
    <property type="entry name" value="MCP_signal"/>
    <property type="match status" value="1"/>
</dbReference>
<dbReference type="SMART" id="SM00283">
    <property type="entry name" value="MA"/>
    <property type="match status" value="1"/>
</dbReference>
<dbReference type="PANTHER" id="PTHR43531:SF11">
    <property type="entry name" value="METHYL-ACCEPTING CHEMOTAXIS PROTEIN 3"/>
    <property type="match status" value="1"/>
</dbReference>
<dbReference type="SUPFAM" id="SSF58104">
    <property type="entry name" value="Methyl-accepting chemotaxis protein (MCP) signaling domain"/>
    <property type="match status" value="1"/>
</dbReference>
<evidence type="ECO:0000256" key="3">
    <source>
        <dbReference type="PROSITE-ProRule" id="PRU00284"/>
    </source>
</evidence>
<dbReference type="Proteomes" id="UP000094669">
    <property type="component" value="Unassembled WGS sequence"/>
</dbReference>
<dbReference type="InterPro" id="IPR024478">
    <property type="entry name" value="HlyB_4HB_MCP"/>
</dbReference>
<dbReference type="InterPro" id="IPR004089">
    <property type="entry name" value="MCPsignal_dom"/>
</dbReference>
<accession>A0ABX4YHK7</accession>
<feature type="compositionally biased region" description="Acidic residues" evidence="4">
    <location>
        <begin position="516"/>
        <end position="526"/>
    </location>
</feature>
<comment type="similarity">
    <text evidence="2">Belongs to the methyl-accepting chemotaxis (MCP) protein family.</text>
</comment>
<keyword evidence="7" id="KW-1185">Reference proteome</keyword>
<evidence type="ECO:0000313" key="7">
    <source>
        <dbReference type="Proteomes" id="UP000094669"/>
    </source>
</evidence>
<dbReference type="Pfam" id="PF00015">
    <property type="entry name" value="MCPsignal"/>
    <property type="match status" value="1"/>
</dbReference>
<protein>
    <submittedName>
        <fullName evidence="6">Chemotaxis protein</fullName>
    </submittedName>
</protein>
<dbReference type="PANTHER" id="PTHR43531">
    <property type="entry name" value="PROTEIN ICFG"/>
    <property type="match status" value="1"/>
</dbReference>
<dbReference type="EMBL" id="MCRM02000011">
    <property type="protein sequence ID" value="PNV74659.1"/>
    <property type="molecule type" value="Genomic_DNA"/>
</dbReference>